<feature type="compositionally biased region" description="Polar residues" evidence="1">
    <location>
        <begin position="425"/>
        <end position="435"/>
    </location>
</feature>
<reference evidence="4" key="2">
    <citation type="submission" date="2025-09" db="UniProtKB">
        <authorList>
            <consortium name="Ensembl"/>
        </authorList>
    </citation>
    <scope>IDENTIFICATION</scope>
</reference>
<feature type="compositionally biased region" description="Basic residues" evidence="1">
    <location>
        <begin position="644"/>
        <end position="659"/>
    </location>
</feature>
<feature type="region of interest" description="Disordered" evidence="1">
    <location>
        <begin position="1428"/>
        <end position="1456"/>
    </location>
</feature>
<dbReference type="SUPFAM" id="SSF49265">
    <property type="entry name" value="Fibronectin type III"/>
    <property type="match status" value="2"/>
</dbReference>
<feature type="signal peptide" evidence="2">
    <location>
        <begin position="1"/>
        <end position="21"/>
    </location>
</feature>
<feature type="compositionally biased region" description="Basic residues" evidence="1">
    <location>
        <begin position="543"/>
        <end position="557"/>
    </location>
</feature>
<feature type="compositionally biased region" description="Polar residues" evidence="1">
    <location>
        <begin position="1434"/>
        <end position="1444"/>
    </location>
</feature>
<keyword evidence="2" id="KW-0732">Signal</keyword>
<feature type="domain" description="Fibronectin type-III" evidence="3">
    <location>
        <begin position="1352"/>
        <end position="1445"/>
    </location>
</feature>
<dbReference type="GO" id="GO:1905209">
    <property type="term" value="P:positive regulation of cardiocyte differentiation"/>
    <property type="evidence" value="ECO:0007669"/>
    <property type="project" value="Ensembl"/>
</dbReference>
<gene>
    <name evidence="4" type="primary">ABI3BP</name>
</gene>
<dbReference type="GeneTree" id="ENSGT00530000063558"/>
<evidence type="ECO:0000256" key="2">
    <source>
        <dbReference type="SAM" id="SignalP"/>
    </source>
</evidence>
<accession>A0A8C6EUN7</accession>
<dbReference type="Proteomes" id="UP000694407">
    <property type="component" value="Unplaced"/>
</dbReference>
<protein>
    <submittedName>
        <fullName evidence="4">ABI family member 3 binding protein</fullName>
    </submittedName>
</protein>
<feature type="region of interest" description="Disordered" evidence="1">
    <location>
        <begin position="989"/>
        <end position="1074"/>
    </location>
</feature>
<dbReference type="Ensembl" id="ENSMMMT00000019602.1">
    <property type="protein sequence ID" value="ENSMMMP00000017223.1"/>
    <property type="gene ID" value="ENSMMMG00000013111.1"/>
</dbReference>
<evidence type="ECO:0000259" key="3">
    <source>
        <dbReference type="PROSITE" id="PS50853"/>
    </source>
</evidence>
<feature type="region of interest" description="Disordered" evidence="1">
    <location>
        <begin position="391"/>
        <end position="697"/>
    </location>
</feature>
<dbReference type="PANTHER" id="PTHR23197:SF10">
    <property type="entry name" value="TARGET OF NESH-SH3"/>
    <property type="match status" value="1"/>
</dbReference>
<reference evidence="4" key="1">
    <citation type="submission" date="2025-08" db="UniProtKB">
        <authorList>
            <consortium name="Ensembl"/>
        </authorList>
    </citation>
    <scope>IDENTIFICATION</scope>
</reference>
<feature type="compositionally biased region" description="Basic residues" evidence="1">
    <location>
        <begin position="934"/>
        <end position="943"/>
    </location>
</feature>
<dbReference type="Gene3D" id="2.60.40.10">
    <property type="entry name" value="Immunoglobulins"/>
    <property type="match status" value="2"/>
</dbReference>
<dbReference type="Pfam" id="PF21731">
    <property type="entry name" value="TARSH_C"/>
    <property type="match status" value="1"/>
</dbReference>
<dbReference type="GO" id="GO:0005614">
    <property type="term" value="C:interstitial matrix"/>
    <property type="evidence" value="ECO:0007669"/>
    <property type="project" value="Ensembl"/>
</dbReference>
<feature type="compositionally biased region" description="Basic residues" evidence="1">
    <location>
        <begin position="866"/>
        <end position="877"/>
    </location>
</feature>
<dbReference type="GO" id="GO:0030198">
    <property type="term" value="P:extracellular matrix organization"/>
    <property type="evidence" value="ECO:0007669"/>
    <property type="project" value="Ensembl"/>
</dbReference>
<dbReference type="InterPro" id="IPR013783">
    <property type="entry name" value="Ig-like_fold"/>
</dbReference>
<dbReference type="InterPro" id="IPR049109">
    <property type="entry name" value="TARSH/FNDC1_C"/>
</dbReference>
<feature type="compositionally biased region" description="Polar residues" evidence="1">
    <location>
        <begin position="1289"/>
        <end position="1299"/>
    </location>
</feature>
<feature type="compositionally biased region" description="Basic and acidic residues" evidence="1">
    <location>
        <begin position="1056"/>
        <end position="1067"/>
    </location>
</feature>
<dbReference type="InterPro" id="IPR036116">
    <property type="entry name" value="FN3_sf"/>
</dbReference>
<dbReference type="GO" id="GO:0008285">
    <property type="term" value="P:negative regulation of cell population proliferation"/>
    <property type="evidence" value="ECO:0007669"/>
    <property type="project" value="Ensembl"/>
</dbReference>
<organism evidence="4 5">
    <name type="scientific">Marmota marmota marmota</name>
    <name type="common">Alpine marmot</name>
    <dbReference type="NCBI Taxonomy" id="9994"/>
    <lineage>
        <taxon>Eukaryota</taxon>
        <taxon>Metazoa</taxon>
        <taxon>Chordata</taxon>
        <taxon>Craniata</taxon>
        <taxon>Vertebrata</taxon>
        <taxon>Euteleostomi</taxon>
        <taxon>Mammalia</taxon>
        <taxon>Eutheria</taxon>
        <taxon>Euarchontoglires</taxon>
        <taxon>Glires</taxon>
        <taxon>Rodentia</taxon>
        <taxon>Sciuromorpha</taxon>
        <taxon>Sciuridae</taxon>
        <taxon>Xerinae</taxon>
        <taxon>Marmotini</taxon>
        <taxon>Marmota</taxon>
    </lineage>
</organism>
<dbReference type="Pfam" id="PF00041">
    <property type="entry name" value="fn3"/>
    <property type="match status" value="1"/>
</dbReference>
<feature type="compositionally biased region" description="Pro residues" evidence="1">
    <location>
        <begin position="525"/>
        <end position="536"/>
    </location>
</feature>
<dbReference type="GO" id="GO:0010811">
    <property type="term" value="P:positive regulation of cell-substrate adhesion"/>
    <property type="evidence" value="ECO:0007669"/>
    <property type="project" value="Ensembl"/>
</dbReference>
<dbReference type="InterPro" id="IPR003961">
    <property type="entry name" value="FN3_dom"/>
</dbReference>
<sequence length="1587" mass="174361">MLSSLGCLLLCGSIALALGNAQKLPKGKKPSLKVHINTTSDSILLKFLRPNPNVKLEGFLLGYGSNVSPNQYFPLPTEGKYTEAVVDAEPKYLIVVRPAPPPSQKKSCSGKSRSRKPLQLVVGTLTPSSVFLSWGFLINPHHDWTLPSHCPNDRFYTIRYREKDKEKKWIFQLCPATETIVENLKPNTVYEFGVKDNVEGGIWSKIFNHKTIIGSKNKVNGKIQSTYDQVHTVPAYVPKKLIPITIIKQVIQNVTHKASTKSPDKTPYGGPILVHLIIPGPNDTTVKLPTSIMFEISDAIKTQLAKNETLALPAESKTPEVEKIPAQPVTVIPEIVPRTIKPTVSSEVDVSETTLVLSERTPEALQTILMPKFELPLSTLAPKSLPDFPEAKTPFPFEKPRSTFASSEKPWMVPTAKPSEDSKVVQPQTATYDVFSSSTTSDETEISEAHTATSDPILDSVPPKTSRTLEQPRATLAASETPFVPQKMETFTSPEMQPTTPVPQRTTSTPSTPKRRPRPQTPRTKPAPEPQTPPTPQTTKAPPKTKRPGRRPRPKTTRRPDVPKSKPALEPATVQLELLVPTVAPKPTKRPKTTQRPDVPQIQPVLELDTVETEAPSSTIATTKDIEPVILKTEAPGTTLAPKKPQRARTRRPRPKHKTTPSPKIPQTKPDFGPVAPEPSLASIIHPPNPKTKTMPHSEVPQTILVPAMIHEPVVVRTEAPGTTLVPTTVFEPVTPVKEAPGAELVPVTDLEPVTSRTETPVTTLATKISQRTRRPRPRPKTTTPTPQVPQTKPVPAIVLEPVTPRPEAPQTTLAPKTSQWITRSHSRPKPMPSPEAPESKPVPTAEFEPVTLKTEMWVTTEAPKTSKRTRRPRPKPKTTPSPKAPQTKPVPATDLEPGSLGTEASETIALATVLEPDTLRTKAPETTLAPKIQRTRRPRPRPKTTSSPAESQTKPAPTELQTLILKPVTSPSLEMTQSQLVSEVLESVTFSTESSKETIAPWQTPRAPPKPKTSPHPRIPQTQPVPKGPQRATSKPKMSPSPEALYTTPVLKDALLPHKPDPEVSQHESVLQPVTFRIEPPETTIAPLESRGIPFIPIISPSPSQEELQTTLEETDQTTQELFTTKIPRTTEWAKTTQAPHRLYTTPVRPRIPGKPHIRPVLNRTRPIRPKPSGIPSRNGVGTGTKQAPKPSGAGRNVSVDFTHSTKKPVPIPGTRHPAGPPRSGPPRRKPLPPNNVTGKPGSIGIISSGRVTSPPLRATLKPTGIPSERPETDKKQPTAPASGEELGNTTDISSSPTRETDHLGKPRFKGPHVRYIPKPDNRPCSITDSVKRFPTEEAMEGNATSPPQNPPTNLTVVTVEGCPSFVILDWEKPLNDTVTEYEVISRENGSFSGKNKSIQVTNQTFSTIENLKPDTSYEFQVKPKNPLGEGPASNTVAFSTESADPRVSEPVSAGRDAIWTERPFNSDSYSECKGKQYVKRTWYKKFVGVQLCNSLRYKIYLSDSLTGKFYNIGDQRGHGEDHCQFVDSFLDGRTGQQLTSDQLPTKEGYFRAVRQEPVQFGEIGGHTQITYVQWYECGTTIPGKW</sequence>
<dbReference type="PRINTS" id="PR01217">
    <property type="entry name" value="PRICHEXTENSN"/>
</dbReference>
<feature type="domain" description="Fibronectin type-III" evidence="3">
    <location>
        <begin position="116"/>
        <end position="214"/>
    </location>
</feature>
<dbReference type="GO" id="GO:1904597">
    <property type="term" value="P:negative regulation of connective tissue replacement involved in inflammatory response wound healing"/>
    <property type="evidence" value="ECO:0007669"/>
    <property type="project" value="Ensembl"/>
</dbReference>
<feature type="region of interest" description="Disordered" evidence="1">
    <location>
        <begin position="755"/>
        <end position="971"/>
    </location>
</feature>
<feature type="compositionally biased region" description="Polar residues" evidence="1">
    <location>
        <begin position="755"/>
        <end position="770"/>
    </location>
</feature>
<evidence type="ECO:0000313" key="5">
    <source>
        <dbReference type="Proteomes" id="UP000694407"/>
    </source>
</evidence>
<evidence type="ECO:0000313" key="4">
    <source>
        <dbReference type="Ensembl" id="ENSMMMP00000017223.1"/>
    </source>
</evidence>
<dbReference type="FunFam" id="2.60.40.10:FF:000292">
    <property type="entry name" value="Target of Nesh-SH3 isoform 1"/>
    <property type="match status" value="1"/>
</dbReference>
<feature type="compositionally biased region" description="Low complexity" evidence="1">
    <location>
        <begin position="498"/>
        <end position="512"/>
    </location>
</feature>
<feature type="compositionally biased region" description="Polar residues" evidence="1">
    <location>
        <begin position="947"/>
        <end position="962"/>
    </location>
</feature>
<dbReference type="FunFam" id="2.60.40.10:FF:000288">
    <property type="entry name" value="target of Nesh-SH3 isoform X5"/>
    <property type="match status" value="1"/>
</dbReference>
<feature type="compositionally biased region" description="Low complexity" evidence="1">
    <location>
        <begin position="781"/>
        <end position="796"/>
    </location>
</feature>
<feature type="region of interest" description="Disordered" evidence="1">
    <location>
        <begin position="1147"/>
        <end position="1330"/>
    </location>
</feature>
<feature type="chain" id="PRO_5034351586" evidence="2">
    <location>
        <begin position="22"/>
        <end position="1587"/>
    </location>
</feature>
<feature type="compositionally biased region" description="Basic residues" evidence="1">
    <location>
        <begin position="771"/>
        <end position="780"/>
    </location>
</feature>
<dbReference type="CDD" id="cd00063">
    <property type="entry name" value="FN3"/>
    <property type="match status" value="2"/>
</dbReference>
<name>A0A8C6EUN7_MARMA</name>
<feature type="region of interest" description="Disordered" evidence="1">
    <location>
        <begin position="1097"/>
        <end position="1120"/>
    </location>
</feature>
<dbReference type="GO" id="GO:0005518">
    <property type="term" value="F:collagen binding"/>
    <property type="evidence" value="ECO:0007669"/>
    <property type="project" value="Ensembl"/>
</dbReference>
<feature type="compositionally biased region" description="Pro residues" evidence="1">
    <location>
        <begin position="1007"/>
        <end position="1019"/>
    </location>
</feature>
<dbReference type="PANTHER" id="PTHR23197">
    <property type="entry name" value="TARSH-RELATED FIBRONECTIN DOMAIN-CONTAINING"/>
    <property type="match status" value="1"/>
</dbReference>
<dbReference type="GO" id="GO:0008201">
    <property type="term" value="F:heparin binding"/>
    <property type="evidence" value="ECO:0007669"/>
    <property type="project" value="Ensembl"/>
</dbReference>
<dbReference type="PROSITE" id="PS50853">
    <property type="entry name" value="FN3"/>
    <property type="match status" value="2"/>
</dbReference>
<keyword evidence="5" id="KW-1185">Reference proteome</keyword>
<feature type="compositionally biased region" description="Polar residues" evidence="1">
    <location>
        <begin position="810"/>
        <end position="824"/>
    </location>
</feature>
<proteinExistence type="predicted"/>
<evidence type="ECO:0000256" key="1">
    <source>
        <dbReference type="SAM" id="MobiDB-lite"/>
    </source>
</evidence>